<proteinExistence type="predicted"/>
<evidence type="ECO:0000313" key="2">
    <source>
        <dbReference type="Proteomes" id="UP000008366"/>
    </source>
</evidence>
<dbReference type="OrthoDB" id="3827359at2"/>
<protein>
    <submittedName>
        <fullName evidence="1">Uncharacterized protein</fullName>
    </submittedName>
</protein>
<evidence type="ECO:0000313" key="1">
    <source>
        <dbReference type="EMBL" id="GAB97205.1"/>
    </source>
</evidence>
<dbReference type="eggNOG" id="ENOG5032Z7Q">
    <property type="taxonomic scope" value="Bacteria"/>
</dbReference>
<gene>
    <name evidence="1" type="ORF">KILIM_060_00030</name>
</gene>
<sequence>MRWDRLFDDLQAGAEQEAGAARDVEVAERIRAERARVDLPSRLRAHRGSLRLLLRHARLLIGEVSEVGADWLQLEGDPRGANLVPLAAVVEIDGLGWAQAQPGPVLGRLTLGYPLRRLARDREVVEVLDALGRTLTGTVDAVGADAFELALHPRHVPRRRGNLAGRPTIPFAALVCLTAVGPE</sequence>
<name>K6WD48_9MICO</name>
<reference evidence="1 2" key="1">
    <citation type="submission" date="2012-08" db="EMBL/GenBank/DDBJ databases">
        <title>Whole genome shotgun sequence of Kineosphaera limosa NBRC 100340.</title>
        <authorList>
            <person name="Yoshida I."/>
            <person name="Isaki S."/>
            <person name="Hosoyama A."/>
            <person name="Tsuchikane K."/>
            <person name="Katsumata H."/>
            <person name="Ando Y."/>
            <person name="Ohji S."/>
            <person name="Hamada M."/>
            <person name="Tamura T."/>
            <person name="Yamazoe A."/>
            <person name="Yamazaki S."/>
            <person name="Fujita N."/>
        </authorList>
    </citation>
    <scope>NUCLEOTIDE SEQUENCE [LARGE SCALE GENOMIC DNA]</scope>
    <source>
        <strain evidence="1 2">NBRC 100340</strain>
    </source>
</reference>
<dbReference type="RefSeq" id="WP_006593737.1">
    <property type="nucleotide sequence ID" value="NZ_BAHD01000060.1"/>
</dbReference>
<comment type="caution">
    <text evidence="1">The sequence shown here is derived from an EMBL/GenBank/DDBJ whole genome shotgun (WGS) entry which is preliminary data.</text>
</comment>
<keyword evidence="2" id="KW-1185">Reference proteome</keyword>
<dbReference type="EMBL" id="BAHD01000060">
    <property type="protein sequence ID" value="GAB97205.1"/>
    <property type="molecule type" value="Genomic_DNA"/>
</dbReference>
<accession>K6WD48</accession>
<dbReference type="Proteomes" id="UP000008366">
    <property type="component" value="Unassembled WGS sequence"/>
</dbReference>
<dbReference type="AlphaFoldDB" id="K6WD48"/>
<organism evidence="1 2">
    <name type="scientific">Kineosphaera limosa NBRC 100340</name>
    <dbReference type="NCBI Taxonomy" id="1184609"/>
    <lineage>
        <taxon>Bacteria</taxon>
        <taxon>Bacillati</taxon>
        <taxon>Actinomycetota</taxon>
        <taxon>Actinomycetes</taxon>
        <taxon>Micrococcales</taxon>
        <taxon>Dermatophilaceae</taxon>
        <taxon>Kineosphaera</taxon>
    </lineage>
</organism>
<dbReference type="STRING" id="1184609.KILIM_060_00030"/>